<protein>
    <recommendedName>
        <fullName evidence="4">ATP-binding protein</fullName>
    </recommendedName>
</protein>
<dbReference type="EMBL" id="JAZIBG010000036">
    <property type="protein sequence ID" value="MEF7615931.1"/>
    <property type="molecule type" value="Genomic_DNA"/>
</dbReference>
<feature type="region of interest" description="Disordered" evidence="1">
    <location>
        <begin position="1"/>
        <end position="25"/>
    </location>
</feature>
<name>A0AAW9QA67_9BURK</name>
<dbReference type="Proteomes" id="UP001336250">
    <property type="component" value="Unassembled WGS sequence"/>
</dbReference>
<sequence length="631" mass="65870">MPAPLDLQSEPFSATGGAAAEGVSNQLGRPRADRFTLLVREAVQNSWDARLGDDAGVQFHIDGALLDQAARRQLAAQVFANVPAAVDVRARLLADGDLPILAVSDFGTRGLSGPTRGNVVPLPGESTNFVDFMRYIGRPPNRTHAGGTYGFGKAAYFLASSLKTICIHTRFMNGHGVESRFMAAALGPQFESSGPDARRFTGRHWWGRLAPDDVVDPVVGHEADALAQLLGGIQRAPDALGTTVYVLAPDFEGSSPLQVLQQMGRAVIDYFWPKLIDGPGQTPTMMFSVRWQGVELPLPKLHEEPELALLAQAFAAAASGVAAAGAVLEPIASQRPKKLLGRLALVRRPGDSVPSPPAEGGADGNGAELYQRQLRRPMRQIALMRAPNFVVKYVDGPLVPYELAEYAGVFRVDADADAAFAGAEPPTHDDWVPDLLLNASEKTYVRVALRRVKEAVEAFTAPPPIAAAASGVHSVAGFARLLGGLVPSLGHAASGPAGPAGGGAGSNGQGRSGARRGGAGAPRTSFVGEPAIELVDGIASMVARFEATSPSGEAVRVVALPKVLIADGFESEPPQGAQQPRVLKWIDPAGATAASGTASCVIPARSGTWTLVVSIPPDAMISVELKAEAAG</sequence>
<gene>
    <name evidence="2" type="ORF">V4F39_18595</name>
</gene>
<feature type="region of interest" description="Disordered" evidence="1">
    <location>
        <begin position="496"/>
        <end position="525"/>
    </location>
</feature>
<accession>A0AAW9QA67</accession>
<feature type="compositionally biased region" description="Gly residues" evidence="1">
    <location>
        <begin position="498"/>
        <end position="520"/>
    </location>
</feature>
<proteinExistence type="predicted"/>
<comment type="caution">
    <text evidence="2">The sequence shown here is derived from an EMBL/GenBank/DDBJ whole genome shotgun (WGS) entry which is preliminary data.</text>
</comment>
<dbReference type="AlphaFoldDB" id="A0AAW9QA67"/>
<evidence type="ECO:0008006" key="4">
    <source>
        <dbReference type="Google" id="ProtNLM"/>
    </source>
</evidence>
<keyword evidence="3" id="KW-1185">Reference proteome</keyword>
<organism evidence="2 3">
    <name type="scientific">Aquincola agrisoli</name>
    <dbReference type="NCBI Taxonomy" id="3119538"/>
    <lineage>
        <taxon>Bacteria</taxon>
        <taxon>Pseudomonadati</taxon>
        <taxon>Pseudomonadota</taxon>
        <taxon>Betaproteobacteria</taxon>
        <taxon>Burkholderiales</taxon>
        <taxon>Sphaerotilaceae</taxon>
        <taxon>Aquincola</taxon>
    </lineage>
</organism>
<reference evidence="2 3" key="1">
    <citation type="submission" date="2024-02" db="EMBL/GenBank/DDBJ databases">
        <title>Genome sequence of Aquincola sp. MAHUQ-54.</title>
        <authorList>
            <person name="Huq M.A."/>
        </authorList>
    </citation>
    <scope>NUCLEOTIDE SEQUENCE [LARGE SCALE GENOMIC DNA]</scope>
    <source>
        <strain evidence="2 3">MAHUQ-54</strain>
    </source>
</reference>
<dbReference type="RefSeq" id="WP_332291284.1">
    <property type="nucleotide sequence ID" value="NZ_JAZIBG010000036.1"/>
</dbReference>
<evidence type="ECO:0000256" key="1">
    <source>
        <dbReference type="SAM" id="MobiDB-lite"/>
    </source>
</evidence>
<evidence type="ECO:0000313" key="2">
    <source>
        <dbReference type="EMBL" id="MEF7615931.1"/>
    </source>
</evidence>
<evidence type="ECO:0000313" key="3">
    <source>
        <dbReference type="Proteomes" id="UP001336250"/>
    </source>
</evidence>